<dbReference type="Pfam" id="PF07859">
    <property type="entry name" value="Abhydrolase_3"/>
    <property type="match status" value="1"/>
</dbReference>
<feature type="transmembrane region" description="Helical" evidence="2">
    <location>
        <begin position="12"/>
        <end position="33"/>
    </location>
</feature>
<comment type="caution">
    <text evidence="4">The sequence shown here is derived from an EMBL/GenBank/DDBJ whole genome shotgun (WGS) entry which is preliminary data.</text>
</comment>
<dbReference type="PANTHER" id="PTHR48081">
    <property type="entry name" value="AB HYDROLASE SUPERFAMILY PROTEIN C4A8.06C"/>
    <property type="match status" value="1"/>
</dbReference>
<evidence type="ECO:0000313" key="5">
    <source>
        <dbReference type="Proteomes" id="UP000248214"/>
    </source>
</evidence>
<keyword evidence="2" id="KW-0472">Membrane</keyword>
<evidence type="ECO:0000259" key="3">
    <source>
        <dbReference type="Pfam" id="PF07859"/>
    </source>
</evidence>
<reference evidence="4 5" key="1">
    <citation type="submission" date="2017-10" db="EMBL/GenBank/DDBJ databases">
        <title>Bacillus sp. nov., a halophilic bacterium isolated from a Keqin Lake.</title>
        <authorList>
            <person name="Wang H."/>
        </authorList>
    </citation>
    <scope>NUCLEOTIDE SEQUENCE [LARGE SCALE GENOMIC DNA]</scope>
    <source>
        <strain evidence="4 5">KQ-12</strain>
    </source>
</reference>
<keyword evidence="5" id="KW-1185">Reference proteome</keyword>
<protein>
    <submittedName>
        <fullName evidence="4">Lipase</fullName>
    </submittedName>
</protein>
<keyword evidence="2" id="KW-1133">Transmembrane helix</keyword>
<gene>
    <name evidence="4" type="ORF">CR194_03510</name>
</gene>
<dbReference type="InterPro" id="IPR013094">
    <property type="entry name" value="AB_hydrolase_3"/>
</dbReference>
<keyword evidence="1" id="KW-0378">Hydrolase</keyword>
<dbReference type="EMBL" id="PDOD01000001">
    <property type="protein sequence ID" value="PYZ94610.1"/>
    <property type="molecule type" value="Genomic_DNA"/>
</dbReference>
<evidence type="ECO:0000256" key="2">
    <source>
        <dbReference type="SAM" id="Phobius"/>
    </source>
</evidence>
<dbReference type="OrthoDB" id="9815425at2"/>
<dbReference type="InterPro" id="IPR050300">
    <property type="entry name" value="GDXG_lipolytic_enzyme"/>
</dbReference>
<dbReference type="AlphaFoldDB" id="A0A323TJ93"/>
<sequence length="393" mass="43810">MRWAKPFFKHVFLISSLGIAALLIIISVSVYLWQSTDEGRLPAKTAVVLHAINNNLVNLDINIRPPRIVTGGSGGGPSLLREDLFIPVQGDVQIPMRMYRPQGEGPFPIIMYYHGGAFLEGYGSIDTHDNIIRSLASRTNSIVLAPSYRVAPEYIFPAAIEDSYSALDWAVKHAESFHGDVERISVVGDSAGGNIATVTAMMARDRNGPEITSQVLLYPLTTFQDVPLESREIYDSGYYLLSRQVMYRARDLYTPDELMWSNPYSSPLQAEDLSDLPPTLIITAEFDPLRDEGEAYAERLAEFGVPVRATRYRGVMHGFVSFYEVMQSGRYGLQETSSFLRQANQGTLQIADQYEIQVRQPPQGLDRVRDQTEAFAIAAYLIGRSGADLLNDN</sequence>
<name>A0A323TJ93_9BACI</name>
<evidence type="ECO:0000313" key="4">
    <source>
        <dbReference type="EMBL" id="PYZ94610.1"/>
    </source>
</evidence>
<dbReference type="PANTHER" id="PTHR48081:SF8">
    <property type="entry name" value="ALPHA_BETA HYDROLASE FOLD-3 DOMAIN-CONTAINING PROTEIN-RELATED"/>
    <property type="match status" value="1"/>
</dbReference>
<dbReference type="GO" id="GO:0016787">
    <property type="term" value="F:hydrolase activity"/>
    <property type="evidence" value="ECO:0007669"/>
    <property type="project" value="UniProtKB-KW"/>
</dbReference>
<evidence type="ECO:0000256" key="1">
    <source>
        <dbReference type="ARBA" id="ARBA00022801"/>
    </source>
</evidence>
<organism evidence="4 5">
    <name type="scientific">Salipaludibacillus keqinensis</name>
    <dbReference type="NCBI Taxonomy" id="2045207"/>
    <lineage>
        <taxon>Bacteria</taxon>
        <taxon>Bacillati</taxon>
        <taxon>Bacillota</taxon>
        <taxon>Bacilli</taxon>
        <taxon>Bacillales</taxon>
        <taxon>Bacillaceae</taxon>
    </lineage>
</organism>
<dbReference type="Proteomes" id="UP000248214">
    <property type="component" value="Unassembled WGS sequence"/>
</dbReference>
<proteinExistence type="predicted"/>
<keyword evidence="2" id="KW-0812">Transmembrane</keyword>
<dbReference type="SUPFAM" id="SSF53474">
    <property type="entry name" value="alpha/beta-Hydrolases"/>
    <property type="match status" value="1"/>
</dbReference>
<dbReference type="Gene3D" id="3.40.50.1820">
    <property type="entry name" value="alpha/beta hydrolase"/>
    <property type="match status" value="1"/>
</dbReference>
<accession>A0A323TJ93</accession>
<dbReference type="RefSeq" id="WP_110608243.1">
    <property type="nucleotide sequence ID" value="NZ_PDOD01000001.1"/>
</dbReference>
<dbReference type="InterPro" id="IPR029058">
    <property type="entry name" value="AB_hydrolase_fold"/>
</dbReference>
<feature type="domain" description="Alpha/beta hydrolase fold-3" evidence="3">
    <location>
        <begin position="110"/>
        <end position="320"/>
    </location>
</feature>